<evidence type="ECO:0000313" key="5">
    <source>
        <dbReference type="Proteomes" id="UP000029736"/>
    </source>
</evidence>
<keyword evidence="5" id="KW-1185">Reference proteome</keyword>
<dbReference type="Pfam" id="PF04295">
    <property type="entry name" value="GD_AH_second"/>
    <property type="match status" value="1"/>
</dbReference>
<dbReference type="InterPro" id="IPR048332">
    <property type="entry name" value="GD_AH_C"/>
</dbReference>
<protein>
    <submittedName>
        <fullName evidence="4">Altronate hydrolase</fullName>
    </submittedName>
</protein>
<feature type="domain" description="SAF" evidence="3">
    <location>
        <begin position="12"/>
        <end position="83"/>
    </location>
</feature>
<dbReference type="InterPro" id="IPR052172">
    <property type="entry name" value="UxaA_altronate/galactarate_dh"/>
</dbReference>
<dbReference type="InterPro" id="IPR044144">
    <property type="entry name" value="SAF_UxaA/GarD"/>
</dbReference>
<dbReference type="InterPro" id="IPR007392">
    <property type="entry name" value="GD_AH_second"/>
</dbReference>
<dbReference type="GO" id="GO:0016829">
    <property type="term" value="F:lyase activity"/>
    <property type="evidence" value="ECO:0007669"/>
    <property type="project" value="UniProtKB-KW"/>
</dbReference>
<keyword evidence="4" id="KW-0378">Hydrolase</keyword>
<gene>
    <name evidence="4" type="ORF">IX84_19925</name>
</gene>
<dbReference type="PANTHER" id="PTHR30536">
    <property type="entry name" value="ALTRONATE/GALACTARATE DEHYDRATASE"/>
    <property type="match status" value="1"/>
</dbReference>
<reference evidence="4 5" key="1">
    <citation type="journal article" date="2014" name="Int. J. Syst. Evol. Microbiol.">
        <title>Phaeodactylibacter xiamenensis gen. nov., sp. nov., a member of the family Saprospiraceae isolated from the marine alga Phaeodactylum tricornutum.</title>
        <authorList>
            <person name="Chen Z.Jr."/>
            <person name="Lei X."/>
            <person name="Lai Q."/>
            <person name="Li Y."/>
            <person name="Zhang B."/>
            <person name="Zhang J."/>
            <person name="Zhang H."/>
            <person name="Yang L."/>
            <person name="Zheng W."/>
            <person name="Tian Y."/>
            <person name="Yu Z."/>
            <person name="Xu H.Jr."/>
            <person name="Zheng T."/>
        </authorList>
    </citation>
    <scope>NUCLEOTIDE SEQUENCE [LARGE SCALE GENOMIC DNA]</scope>
    <source>
        <strain evidence="4 5">KD52</strain>
    </source>
</reference>
<dbReference type="OrthoDB" id="9804574at2"/>
<dbReference type="SMART" id="SM00858">
    <property type="entry name" value="SAF"/>
    <property type="match status" value="1"/>
</dbReference>
<evidence type="ECO:0000256" key="2">
    <source>
        <dbReference type="ARBA" id="ARBA00023239"/>
    </source>
</evidence>
<dbReference type="GO" id="GO:0019698">
    <property type="term" value="P:D-galacturonate catabolic process"/>
    <property type="evidence" value="ECO:0007669"/>
    <property type="project" value="TreeGrafter"/>
</dbReference>
<dbReference type="RefSeq" id="WP_044224290.1">
    <property type="nucleotide sequence ID" value="NZ_JBKAGJ010000016.1"/>
</dbReference>
<dbReference type="InterPro" id="IPR013974">
    <property type="entry name" value="SAF"/>
</dbReference>
<accession>A0A098S324</accession>
<dbReference type="Proteomes" id="UP000029736">
    <property type="component" value="Unassembled WGS sequence"/>
</dbReference>
<sequence>MHDPFLIIHPKDNVGVALRDLAEAQQLDTPTGPVMLAEPIAAKHKFTLQPLSAGEAVYMYGVLVGKTTRDIPAGGKITTENLIHAAEDFTLAERSTEWKKPDISRFEGRTFRGFHREDGRVGTRNFWLVIPLVFCENRNIQVIREAMTAELGYVTERQFAVDTRRLVEAYRSGANEAALLQEEIIREGAALKEDRVFPQVDGIKFLTHQAGCGGTREDATALCQLLAGYIAHPNVAGATVLSLGCQHAQPAHLREALQRMAPHYSRPLFILEQQQSQSERHFIAEAVKQTFVGLIQANRARRQPAPLSKLTLGLECGGSDGFSGISANPALGHASDILVALGGTAILSEFPELNGVEQELLNRCRDEQTAQKFYDLMQTYARRAAEVGSGFDMNPSPGNIRDGLITDAIKSAGAAKKGGSSPVTAVLDYTEQAVTPGLNLLCTPGNDVESTTGLAGSGANIIVFTTGLGTPTGNPVAPTLKMSTNTALARRMPDLIDIDAGTIITGEDNLVSKGEALLELIIEVANGETDPKAMQLQQDDFIPWKRGVSL</sequence>
<dbReference type="Gene3D" id="2.30.130.110">
    <property type="match status" value="1"/>
</dbReference>
<comment type="caution">
    <text evidence="4">The sequence shown here is derived from an EMBL/GenBank/DDBJ whole genome shotgun (WGS) entry which is preliminary data.</text>
</comment>
<dbReference type="EMBL" id="JPOS01000075">
    <property type="protein sequence ID" value="KGE86739.1"/>
    <property type="molecule type" value="Genomic_DNA"/>
</dbReference>
<name>A0A098S324_9BACT</name>
<dbReference type="PANTHER" id="PTHR30536:SF5">
    <property type="entry name" value="ALTRONATE DEHYDRATASE"/>
    <property type="match status" value="1"/>
</dbReference>
<evidence type="ECO:0000259" key="3">
    <source>
        <dbReference type="SMART" id="SM00858"/>
    </source>
</evidence>
<proteinExistence type="inferred from homology"/>
<evidence type="ECO:0000256" key="1">
    <source>
        <dbReference type="ARBA" id="ARBA00010986"/>
    </source>
</evidence>
<keyword evidence="2" id="KW-0456">Lyase</keyword>
<evidence type="ECO:0000313" key="4">
    <source>
        <dbReference type="EMBL" id="KGE86739.1"/>
    </source>
</evidence>
<dbReference type="AlphaFoldDB" id="A0A098S324"/>
<organism evidence="4 5">
    <name type="scientific">Phaeodactylibacter xiamenensis</name>
    <dbReference type="NCBI Taxonomy" id="1524460"/>
    <lineage>
        <taxon>Bacteria</taxon>
        <taxon>Pseudomonadati</taxon>
        <taxon>Bacteroidota</taxon>
        <taxon>Saprospiria</taxon>
        <taxon>Saprospirales</taxon>
        <taxon>Haliscomenobacteraceae</taxon>
        <taxon>Phaeodactylibacter</taxon>
    </lineage>
</organism>
<dbReference type="CDD" id="cd11613">
    <property type="entry name" value="SAF_AH_GD"/>
    <property type="match status" value="1"/>
</dbReference>
<comment type="similarity">
    <text evidence="1">Belongs to the UxaA family.</text>
</comment>
<dbReference type="GO" id="GO:0016787">
    <property type="term" value="F:hydrolase activity"/>
    <property type="evidence" value="ECO:0007669"/>
    <property type="project" value="UniProtKB-KW"/>
</dbReference>
<dbReference type="STRING" id="1524460.IX84_19925"/>
<dbReference type="Pfam" id="PF20629">
    <property type="entry name" value="GD_AH_C"/>
    <property type="match status" value="1"/>
</dbReference>